<name>A0A1H9QDA7_9ACTN</name>
<feature type="transmembrane region" description="Helical" evidence="7">
    <location>
        <begin position="99"/>
        <end position="121"/>
    </location>
</feature>
<evidence type="ECO:0000259" key="9">
    <source>
        <dbReference type="Pfam" id="PF10708"/>
    </source>
</evidence>
<organism evidence="10 11">
    <name type="scientific">Propionibacterium cyclohexanicum</name>
    <dbReference type="NCBI Taxonomy" id="64702"/>
    <lineage>
        <taxon>Bacteria</taxon>
        <taxon>Bacillati</taxon>
        <taxon>Actinomycetota</taxon>
        <taxon>Actinomycetes</taxon>
        <taxon>Propionibacteriales</taxon>
        <taxon>Propionibacteriaceae</taxon>
        <taxon>Propionibacterium</taxon>
    </lineage>
</organism>
<dbReference type="InterPro" id="IPR018929">
    <property type="entry name" value="DUF2510"/>
</dbReference>
<dbReference type="GO" id="GO:0005886">
    <property type="term" value="C:plasma membrane"/>
    <property type="evidence" value="ECO:0007669"/>
    <property type="project" value="UniProtKB-SubCell"/>
</dbReference>
<sequence length="270" mass="29745">MGWYPDPADARLERYWDGQRWTRNTRVPPSRTAADRPPAAAGPMAPGGYPGTDSLERPGRYAAGFDARPMPYRTQAGFATGGGPTTDDGVRLAGWWSRLAALIVDYLLLTVVQVFALMLFGQRLVAGIEAWEADVLTAVSAGNTDIPLSPADPRYGITTLWIVYNVALLVAQFCYATLMMRFKAATIGQLLMGLRVVRAGHGRERFGLRWSTSLLRNAGWLFCQVFSLFSQLSTLGFVLTAANGLWPLFNPRRQALHDLLARTQVISVRP</sequence>
<feature type="transmembrane region" description="Helical" evidence="7">
    <location>
        <begin position="218"/>
        <end position="242"/>
    </location>
</feature>
<evidence type="ECO:0000256" key="1">
    <source>
        <dbReference type="ARBA" id="ARBA00004651"/>
    </source>
</evidence>
<dbReference type="EMBL" id="FOGZ01000003">
    <property type="protein sequence ID" value="SER58526.1"/>
    <property type="molecule type" value="Genomic_DNA"/>
</dbReference>
<proteinExistence type="predicted"/>
<gene>
    <name evidence="10" type="ORF">SAMN05443377_10351</name>
</gene>
<evidence type="ECO:0000313" key="11">
    <source>
        <dbReference type="Proteomes" id="UP000198815"/>
    </source>
</evidence>
<evidence type="ECO:0000256" key="2">
    <source>
        <dbReference type="ARBA" id="ARBA00022475"/>
    </source>
</evidence>
<keyword evidence="2" id="KW-1003">Cell membrane</keyword>
<keyword evidence="11" id="KW-1185">Reference proteome</keyword>
<dbReference type="Proteomes" id="UP000198815">
    <property type="component" value="Unassembled WGS sequence"/>
</dbReference>
<dbReference type="InterPro" id="IPR051791">
    <property type="entry name" value="Pra-immunoreactive"/>
</dbReference>
<keyword evidence="3 7" id="KW-0812">Transmembrane</keyword>
<dbReference type="Pfam" id="PF10708">
    <property type="entry name" value="DUF2510"/>
    <property type="match status" value="1"/>
</dbReference>
<dbReference type="Pfam" id="PF06271">
    <property type="entry name" value="RDD"/>
    <property type="match status" value="1"/>
</dbReference>
<dbReference type="InterPro" id="IPR010432">
    <property type="entry name" value="RDD"/>
</dbReference>
<reference evidence="10 11" key="1">
    <citation type="submission" date="2016-10" db="EMBL/GenBank/DDBJ databases">
        <authorList>
            <person name="de Groot N.N."/>
        </authorList>
    </citation>
    <scope>NUCLEOTIDE SEQUENCE [LARGE SCALE GENOMIC DNA]</scope>
    <source>
        <strain evidence="10 11">DSM 16859</strain>
    </source>
</reference>
<feature type="domain" description="RDD" evidence="8">
    <location>
        <begin position="92"/>
        <end position="261"/>
    </location>
</feature>
<feature type="transmembrane region" description="Helical" evidence="7">
    <location>
        <begin position="155"/>
        <end position="178"/>
    </location>
</feature>
<dbReference type="AlphaFoldDB" id="A0A1H9QDA7"/>
<dbReference type="STRING" id="64702.SAMN05443377_10351"/>
<dbReference type="PANTHER" id="PTHR36115:SF4">
    <property type="entry name" value="MEMBRANE PROTEIN"/>
    <property type="match status" value="1"/>
</dbReference>
<evidence type="ECO:0000256" key="5">
    <source>
        <dbReference type="ARBA" id="ARBA00023136"/>
    </source>
</evidence>
<evidence type="ECO:0000256" key="7">
    <source>
        <dbReference type="SAM" id="Phobius"/>
    </source>
</evidence>
<comment type="subcellular location">
    <subcellularLocation>
        <location evidence="1">Cell membrane</location>
        <topology evidence="1">Multi-pass membrane protein</topology>
    </subcellularLocation>
</comment>
<keyword evidence="5 7" id="KW-0472">Membrane</keyword>
<feature type="domain" description="DUF2510" evidence="9">
    <location>
        <begin position="2"/>
        <end position="33"/>
    </location>
</feature>
<evidence type="ECO:0000256" key="6">
    <source>
        <dbReference type="SAM" id="MobiDB-lite"/>
    </source>
</evidence>
<feature type="compositionally biased region" description="Low complexity" evidence="6">
    <location>
        <begin position="28"/>
        <end position="47"/>
    </location>
</feature>
<accession>A0A1H9QDA7</accession>
<evidence type="ECO:0000256" key="3">
    <source>
        <dbReference type="ARBA" id="ARBA00022692"/>
    </source>
</evidence>
<evidence type="ECO:0000313" key="10">
    <source>
        <dbReference type="EMBL" id="SER58526.1"/>
    </source>
</evidence>
<feature type="region of interest" description="Disordered" evidence="6">
    <location>
        <begin position="23"/>
        <end position="53"/>
    </location>
</feature>
<dbReference type="PANTHER" id="PTHR36115">
    <property type="entry name" value="PROLINE-RICH ANTIGEN HOMOLOG-RELATED"/>
    <property type="match status" value="1"/>
</dbReference>
<keyword evidence="4 7" id="KW-1133">Transmembrane helix</keyword>
<evidence type="ECO:0000259" key="8">
    <source>
        <dbReference type="Pfam" id="PF06271"/>
    </source>
</evidence>
<evidence type="ECO:0000256" key="4">
    <source>
        <dbReference type="ARBA" id="ARBA00022989"/>
    </source>
</evidence>
<protein>
    <submittedName>
        <fullName evidence="10">Uncharacterized membrane protein YckC, RDD family</fullName>
    </submittedName>
</protein>